<evidence type="ECO:0000256" key="4">
    <source>
        <dbReference type="ARBA" id="ARBA00022958"/>
    </source>
</evidence>
<organism evidence="9 10">
    <name type="scientific">Symbiodinium pilosum</name>
    <name type="common">Dinoflagellate</name>
    <dbReference type="NCBI Taxonomy" id="2952"/>
    <lineage>
        <taxon>Eukaryota</taxon>
        <taxon>Sar</taxon>
        <taxon>Alveolata</taxon>
        <taxon>Dinophyceae</taxon>
        <taxon>Suessiales</taxon>
        <taxon>Symbiodiniaceae</taxon>
        <taxon>Symbiodinium</taxon>
    </lineage>
</organism>
<keyword evidence="4" id="KW-0630">Potassium</keyword>
<dbReference type="Proteomes" id="UP000649617">
    <property type="component" value="Unassembled WGS sequence"/>
</dbReference>
<dbReference type="NCBIfam" id="TIGR01930">
    <property type="entry name" value="AcCoA-C-Actrans"/>
    <property type="match status" value="1"/>
</dbReference>
<comment type="similarity">
    <text evidence="1 6">Belongs to the thiolase-like superfamily. Thiolase family.</text>
</comment>
<keyword evidence="2 6" id="KW-0808">Transferase</keyword>
<dbReference type="InterPro" id="IPR020613">
    <property type="entry name" value="Thiolase_CS"/>
</dbReference>
<protein>
    <submittedName>
        <fullName evidence="9">Acat1-b protein</fullName>
    </submittedName>
</protein>
<evidence type="ECO:0000256" key="1">
    <source>
        <dbReference type="ARBA" id="ARBA00010982"/>
    </source>
</evidence>
<evidence type="ECO:0000259" key="7">
    <source>
        <dbReference type="Pfam" id="PF00108"/>
    </source>
</evidence>
<name>A0A812MSG9_SYMPI</name>
<dbReference type="Pfam" id="PF02803">
    <property type="entry name" value="Thiolase_C"/>
    <property type="match status" value="1"/>
</dbReference>
<keyword evidence="10" id="KW-1185">Reference proteome</keyword>
<dbReference type="OrthoDB" id="5404651at2759"/>
<dbReference type="PIRSF" id="PIRSF000429">
    <property type="entry name" value="Ac-CoA_Ac_transf"/>
    <property type="match status" value="1"/>
</dbReference>
<evidence type="ECO:0000256" key="5">
    <source>
        <dbReference type="ARBA" id="ARBA00023315"/>
    </source>
</evidence>
<sequence length="430" mass="44777">MCSRHFISPSSCVWRVRGCWGGRAVSSGLVDLPREVVIAGAARTPIGSFCGGLASLSAVRLSAAAIGAAMRRAGLEPHEIDTVMLGQVLVAGCGQNAARQASLLADIPASVDCTSINKACASGLKAVALAAQAIALGQSDVAVAGGMENMSQAPYIIRHARQGGYHYGHGALEDIALLDGLWDATQDCHMGSCVENTIQELSISREEQDRYTISSYRRAADAWQRGAMDGEVAPVRVKSTGTKSNMEKRSMIVSVDEEYARLKLDTVASLPPIFEEGGTITAASTSSLNDGAAALVLMSASRARDLGVSPLARIVSFADHAVEPLHFAKAPSAAVRTAMRAARMSSINFYEIHEAFAAVALANMRLLDIDHSRLNVNGGGVALGHPLGASGARILCTLLSVLVQQDAETGCAAIANGGGGASALVIERLR</sequence>
<evidence type="ECO:0000313" key="9">
    <source>
        <dbReference type="EMBL" id="CAE7271752.1"/>
    </source>
</evidence>
<dbReference type="InterPro" id="IPR020617">
    <property type="entry name" value="Thiolase_C"/>
</dbReference>
<dbReference type="InterPro" id="IPR016039">
    <property type="entry name" value="Thiolase-like"/>
</dbReference>
<keyword evidence="3" id="KW-0479">Metal-binding</keyword>
<dbReference type="Gene3D" id="3.40.47.10">
    <property type="match status" value="1"/>
</dbReference>
<evidence type="ECO:0000313" key="10">
    <source>
        <dbReference type="Proteomes" id="UP000649617"/>
    </source>
</evidence>
<dbReference type="PROSITE" id="PS00737">
    <property type="entry name" value="THIOLASE_2"/>
    <property type="match status" value="1"/>
</dbReference>
<dbReference type="GO" id="GO:0006635">
    <property type="term" value="P:fatty acid beta-oxidation"/>
    <property type="evidence" value="ECO:0007669"/>
    <property type="project" value="TreeGrafter"/>
</dbReference>
<gene>
    <name evidence="9" type="primary">acat1-b</name>
    <name evidence="9" type="ORF">SPIL2461_LOCUS5988</name>
</gene>
<reference evidence="9" key="1">
    <citation type="submission" date="2021-02" db="EMBL/GenBank/DDBJ databases">
        <authorList>
            <person name="Dougan E. K."/>
            <person name="Rhodes N."/>
            <person name="Thang M."/>
            <person name="Chan C."/>
        </authorList>
    </citation>
    <scope>NUCLEOTIDE SEQUENCE</scope>
</reference>
<accession>A0A812MSG9</accession>
<dbReference type="InterPro" id="IPR002155">
    <property type="entry name" value="Thiolase"/>
</dbReference>
<feature type="domain" description="Thiolase C-terminal" evidence="8">
    <location>
        <begin position="309"/>
        <end position="428"/>
    </location>
</feature>
<dbReference type="CDD" id="cd00751">
    <property type="entry name" value="thiolase"/>
    <property type="match status" value="1"/>
</dbReference>
<dbReference type="SUPFAM" id="SSF53901">
    <property type="entry name" value="Thiolase-like"/>
    <property type="match status" value="2"/>
</dbReference>
<proteinExistence type="inferred from homology"/>
<dbReference type="EMBL" id="CAJNIZ010008779">
    <property type="protein sequence ID" value="CAE7271752.1"/>
    <property type="molecule type" value="Genomic_DNA"/>
</dbReference>
<dbReference type="GO" id="GO:0005739">
    <property type="term" value="C:mitochondrion"/>
    <property type="evidence" value="ECO:0007669"/>
    <property type="project" value="TreeGrafter"/>
</dbReference>
<dbReference type="PROSITE" id="PS00098">
    <property type="entry name" value="THIOLASE_1"/>
    <property type="match status" value="1"/>
</dbReference>
<dbReference type="GO" id="GO:0046872">
    <property type="term" value="F:metal ion binding"/>
    <property type="evidence" value="ECO:0007669"/>
    <property type="project" value="UniProtKB-KW"/>
</dbReference>
<evidence type="ECO:0000256" key="6">
    <source>
        <dbReference type="RuleBase" id="RU003557"/>
    </source>
</evidence>
<evidence type="ECO:0000259" key="8">
    <source>
        <dbReference type="Pfam" id="PF02803"/>
    </source>
</evidence>
<dbReference type="InterPro" id="IPR020615">
    <property type="entry name" value="Thiolase_acyl_enz_int_AS"/>
</dbReference>
<dbReference type="AlphaFoldDB" id="A0A812MSG9"/>
<dbReference type="InterPro" id="IPR020616">
    <property type="entry name" value="Thiolase_N"/>
</dbReference>
<comment type="caution">
    <text evidence="9">The sequence shown here is derived from an EMBL/GenBank/DDBJ whole genome shotgun (WGS) entry which is preliminary data.</text>
</comment>
<evidence type="ECO:0000256" key="2">
    <source>
        <dbReference type="ARBA" id="ARBA00022679"/>
    </source>
</evidence>
<keyword evidence="5 6" id="KW-0012">Acyltransferase</keyword>
<feature type="domain" description="Thiolase N-terminal" evidence="7">
    <location>
        <begin position="36"/>
        <end position="301"/>
    </location>
</feature>
<evidence type="ECO:0000256" key="3">
    <source>
        <dbReference type="ARBA" id="ARBA00022723"/>
    </source>
</evidence>
<dbReference type="PANTHER" id="PTHR18919">
    <property type="entry name" value="ACETYL-COA C-ACYLTRANSFERASE"/>
    <property type="match status" value="1"/>
</dbReference>
<dbReference type="PANTHER" id="PTHR18919:SF156">
    <property type="entry name" value="ACETYL-COA ACETYLTRANSFERASE, MITOCHONDRIAL"/>
    <property type="match status" value="1"/>
</dbReference>
<dbReference type="GO" id="GO:0003985">
    <property type="term" value="F:acetyl-CoA C-acetyltransferase activity"/>
    <property type="evidence" value="ECO:0007669"/>
    <property type="project" value="TreeGrafter"/>
</dbReference>
<dbReference type="Pfam" id="PF00108">
    <property type="entry name" value="Thiolase_N"/>
    <property type="match status" value="1"/>
</dbReference>